<evidence type="ECO:0000313" key="3">
    <source>
        <dbReference type="Proteomes" id="UP000198937"/>
    </source>
</evidence>
<keyword evidence="2" id="KW-0378">Hydrolase</keyword>
<organism evidence="2 3">
    <name type="scientific">Micromonospora yangpuensis</name>
    <dbReference type="NCBI Taxonomy" id="683228"/>
    <lineage>
        <taxon>Bacteria</taxon>
        <taxon>Bacillati</taxon>
        <taxon>Actinomycetota</taxon>
        <taxon>Actinomycetes</taxon>
        <taxon>Micromonosporales</taxon>
        <taxon>Micromonosporaceae</taxon>
        <taxon>Micromonospora</taxon>
    </lineage>
</organism>
<evidence type="ECO:0000259" key="1">
    <source>
        <dbReference type="Pfam" id="PF13613"/>
    </source>
</evidence>
<protein>
    <submittedName>
        <fullName evidence="2">Helix-turn-helix of DDE superfamily endonuclease</fullName>
    </submittedName>
</protein>
<reference evidence="2 3" key="1">
    <citation type="submission" date="2016-06" db="EMBL/GenBank/DDBJ databases">
        <authorList>
            <person name="Kjaerup R.B."/>
            <person name="Dalgaard T.S."/>
            <person name="Juul-Madsen H.R."/>
        </authorList>
    </citation>
    <scope>NUCLEOTIDE SEQUENCE [LARGE SCALE GENOMIC DNA]</scope>
    <source>
        <strain evidence="2 3">DSM 45577</strain>
    </source>
</reference>
<dbReference type="STRING" id="683228.GA0070617_1536"/>
<keyword evidence="2" id="KW-0255">Endonuclease</keyword>
<evidence type="ECO:0000313" key="2">
    <source>
        <dbReference type="EMBL" id="SCL50610.1"/>
    </source>
</evidence>
<feature type="domain" description="Transposase Helix-turn-helix" evidence="1">
    <location>
        <begin position="11"/>
        <end position="59"/>
    </location>
</feature>
<proteinExistence type="predicted"/>
<accession>A0A1C6U945</accession>
<dbReference type="Pfam" id="PF13613">
    <property type="entry name" value="HTH_Tnp_4"/>
    <property type="match status" value="1"/>
</dbReference>
<dbReference type="GO" id="GO:0004519">
    <property type="term" value="F:endonuclease activity"/>
    <property type="evidence" value="ECO:0007669"/>
    <property type="project" value="UniProtKB-KW"/>
</dbReference>
<dbReference type="InterPro" id="IPR027805">
    <property type="entry name" value="Transposase_HTH_dom"/>
</dbReference>
<sequence length="208" mass="22804">MIRVRRGSRWRRLNPGRQALLVLAHLRNGDTYFRLAAGFAIGTTTAWRYVREAINLLAALADDLNACATRPARLAYAILDGTLIPIDRVADQPYYSGKHKRHGVTVQAVEGAVGQGNRGRVRQHSEASGWSIGFWSNAVLPGASSYVDPRPAPPSVTSPVTMKRARIWRGQSRQSLPFGGPGDGAFSEWLTLTPRECRSLPTVSTRVS</sequence>
<keyword evidence="3" id="KW-1185">Reference proteome</keyword>
<dbReference type="AlphaFoldDB" id="A0A1C6U945"/>
<keyword evidence="2" id="KW-0540">Nuclease</keyword>
<dbReference type="EMBL" id="FMIA01000002">
    <property type="protein sequence ID" value="SCL50610.1"/>
    <property type="molecule type" value="Genomic_DNA"/>
</dbReference>
<gene>
    <name evidence="2" type="ORF">GA0070617_1536</name>
</gene>
<dbReference type="Proteomes" id="UP000198937">
    <property type="component" value="Unassembled WGS sequence"/>
</dbReference>
<name>A0A1C6U945_9ACTN</name>